<feature type="region of interest" description="Disordered" evidence="7">
    <location>
        <begin position="3288"/>
        <end position="3307"/>
    </location>
</feature>
<dbReference type="InterPro" id="IPR049730">
    <property type="entry name" value="SNF2/RAD54-like_C"/>
</dbReference>
<evidence type="ECO:0000259" key="10">
    <source>
        <dbReference type="PROSITE" id="PS51204"/>
    </source>
</evidence>
<feature type="region of interest" description="Disordered" evidence="7">
    <location>
        <begin position="78"/>
        <end position="113"/>
    </location>
</feature>
<evidence type="ECO:0000259" key="9">
    <source>
        <dbReference type="PROSITE" id="PS51194"/>
    </source>
</evidence>
<keyword evidence="5" id="KW-0067">ATP-binding</keyword>
<dbReference type="SMART" id="SM00487">
    <property type="entry name" value="DEXDc"/>
    <property type="match status" value="1"/>
</dbReference>
<feature type="region of interest" description="Disordered" evidence="7">
    <location>
        <begin position="488"/>
        <end position="559"/>
    </location>
</feature>
<dbReference type="CDD" id="cd17996">
    <property type="entry name" value="DEXHc_SMARCA2_SMARCA4"/>
    <property type="match status" value="1"/>
</dbReference>
<dbReference type="Gene3D" id="3.40.50.10810">
    <property type="entry name" value="Tandem AAA-ATPase domain"/>
    <property type="match status" value="1"/>
</dbReference>
<feature type="region of interest" description="Disordered" evidence="7">
    <location>
        <begin position="2237"/>
        <end position="2257"/>
    </location>
</feature>
<feature type="region of interest" description="Disordered" evidence="7">
    <location>
        <begin position="1785"/>
        <end position="1903"/>
    </location>
</feature>
<dbReference type="CDD" id="cd18793">
    <property type="entry name" value="SF2_C_SNF"/>
    <property type="match status" value="1"/>
</dbReference>
<feature type="region of interest" description="Disordered" evidence="7">
    <location>
        <begin position="140"/>
        <end position="301"/>
    </location>
</feature>
<dbReference type="Gramene" id="RZC77281">
    <property type="protein sequence ID" value="RZC77281"/>
    <property type="gene ID" value="C5167_001433"/>
</dbReference>
<sequence>MAASQHVEIEAAKFLQKLIHESKDEPAKLATKLHVICQHMKASGKEHSLPYQVISRAMETVVNQHGLDIEAVKAARLPTTGGPQIGEDSGNASRSDAPDSMTPAGGSSMPFRGVPVGGAWNAGGSSSKIKEEVYAGTPMQSVGAFRDSRPGLADNEVMNPNKPPVGPSRVGSGGHEFYQGPVSQRSGSLYDHESPSSLDTRSGNSQERVDSVKLDKQGRPKEPKKAATKRKRGGATSADVNPDNPQKLDTPNAGAKSKKGKVTNKGDAYAGISGEHAQVNPGQDSGPMEHLSSASSGMESLLRAKQESQISNVNLSEGDGSAYGVVGQQKGGFVQGRNDPFSSRNVWDQFKTGLLPDNSQLSRFAPTGTACVLTADTNVAQSAVPSLGSSKETPQGMSVTSGGYSKAQVGVPGNFGSYATLKTGFPASVQHNNTSFDNYEMALKLLKERGVDPELASKMLKERGLEPSGSQFLGKGKDMACMDTAIKSSLVEPSSSRGATDSERRKSALTNDSESDISEKALEAQFDQQGSGSQGPQSKENVDTGKASTSHPPVSSGMPFKEHHLKQLRAQNGLMPRKLHLDIALGEPNPREGNDGTRNEQSECKGKEISVKEPSSGNEATAVLGRPSDMSERTLPGSSSTGIPTETETTSMDTDKFQKANKGPPTDSSAATEERNHLPPARRNPETEMNIQEESDSQATLAMTSTAVSVMNSGRTFPKMNPDRDDAGNGQQQIGRLNHLSSSILGMNQQLKREMASLTGTRNQNEVSVNASSPSLFHHPPMPQRTDYSSNHPQLLGDRERGNNVLRSEPSYVQASLHADRYPSTFTGKAASKTNSGKDVEHSRDVSVMRTHGSQGENHVSDSQKHLNFDRHQMVSSNNTQNYGNLGMVLERSMELGEANKSIYTDITMSPPKYTTSEKWIMDHQKRKLNEERNWAIKQRKTEERMAEVVSSSDDISTKTKSVIELKKLQLLQLQRRLRSEFAHDFFKPNTSEIEHLKTFKKHKHGRRVKQLEKFEQKMKEERQKRIRERQKEFFSEIEVHKERLEDWFKIKRERWKGFNKYVKEFHKKKERIHREKIDRIQREKINLLKNNDVEGYLRMVQDAKSDRVKQLLKETEKYLQKLGSKVQESKALARQFEVEMDENRASPVLEKNEVAVENEDENDQAEHYLESNQKYYLMAHSIKESIAEQPASLQGGKLREYQMNGLRWLVSLYNNHLNGILADEMGLGKTVQVISLICYLMETKNDRGPFLVVVPSSVLSGWVSELTFWAPSIIKIAYAGPPEERRKLFKERIVQQKFNVLLTTYEYLMNKHDRPKLSKIQWHYVIIDEGHRIKNASCKLNADLKHYKSAHRLLLTGTPLQNNLEELWALLNFLLPSIFNSSDDFSQWFNKPFESGVDTSPDDALLSEEENLLIINRLHQVLRPFVLRRLKHKVEHELPEKIERLVRCESSAYQKLLMKRVEDNLGCIGNSKGRSVHNSVMELRNICNHPYISQLHAEQVDSLVPRHYLPPIVRLCGKLEMLDRLLPKLKATDHRVLFFSTMTRLLDVMEEYLRWKRYRYLRLDGHTTGGDRGSLIDEFNRPDSPAFIFLLSIRAGGVGVNLQAADTVDLQAQARAHRIGQKKDVLVLRMETVHSVEEHVRAAAEHKLGVANQSITAGFFDNHTSAEDRREYLESLLRECKKEESASVLDDDALNDLLARSESEIETFELIDKQRQEEEAITWQKLVQGSEKDDPTAMPSRLVTDEDLKAFVEAMQAYEDANAGLKRKSEYTAGGLDTQYYGRGKRAREVRSYEDQMTEEEFEKMCQVDPPDSPEFKDDTEDSSTGNADATKVLTNVTELLPNPPTPQPQPTETLQPQSPVPVATPSPHSLHPTEAPSPASLHIVAAPPQPSTTVTLPPPPKETPIPVVTPVPAVAAVLLSPLSIHPASSTAAVPPPPSQPPVQTTVQHPKQQPSRRGRGRPKRAATVAVPAAPSTVNTVDIGSQSAPSLSPTAPPGFETPPGYATVKGVAGSSSPEFGKGAVPASVTPVAVPSVPTQAKGQGQKIQRESGTPRSRAKKQTPLAPATAPQIIPSSAISMESGIASDIIKSSGASDVPTVTDAVDSSLSRVQSGSGTPRSRSKKQTPLTSGTSPVIISASAVSKESIIKSSGASDVPTATGAVDSPLSRVQTAVTMASDSSSTATISQDKQKLVSAQSGTSAPTLVTYEVNPVSGLHTLVELVPVCLPVTSPVQEKHKTPIPKRKKVERVRTSSVTKPAISETTRPDINDKIESGEFGKDDGVKVNVTIGLQEPKIDQTSTPVTSALAQDLMERRNLRMGPKNAKSGRKQKTTAKPGSPAAHLVKEDAGAGLSTSVLKPQNVSGGPSSLNLEQTVVQPVKSVPAQENVKLIPGNSTSVPELQSTAREAVSAQIKPSLVDPVESEAPQSSMTTADTPSISSPVNQKPAVSVSSRQTRFSAAKEKARETPAVRRGPRKKDLARAASTAVNTSGPTTRGSLVGSLVVESSSKAVETNINKRKVEPDTKSNQEVNTKETLDYAVQSGCLSASSTVHMHASSSTIDKISPCVQEAEQIDTQHKLKNEGVQCDSRSGVVLVKPALDKAVTEGDSGMQIDTSKDVGASLTEKNTEISKEHHHQVVAPVMGNLSKETMEEDRLDSLATDPPMEDVVDSVEADGNKILERNVDSTASDPREVLKVAEAADFVNVVEDISKVDVSERQEVAGGKAKSLITSASVEEGVSADIGQDTGTSETHQTTNSMNVPERADVYGVASENVNSSSTSVNVEEATAEHDEDLKTREVPGGLTAVDATTRGSLVGSLVVESSNKAVETNITKCKVEIDTKSDQESNTKEKIDCAVQSGCISSSSTVHIHASSSNIGGISACVQEAGQINTQLKLKKEGVQCGGRSGVVLVKPALDKAVTEGDSGTQIGTNKEVGASVSLTEKSTEISMEHHHPAVAPFVENVSKETMEEDPLDSLAMDSSIEDVVDSAEADGNKTLEGNVDTSSISTASDPREVLKVTEATNFPKVVKDITKVDVPESQEVAGGNAKSLITSAFVEEGVRADIGHDTQTSESHQITNSMDVPEHADVYGVASAGNVNSSSTSVNVEEVTADHDEDLKTREVPCALMAVDATTSCSLGGSLVVESSSKDVEINITEPKVEIDTKSDQESNTEEKLDAAVQSGCLCAPSTLHIHASSSADGISPGVQEAEQINTQHKLKNEGVQSDSKIGVVLLNPPLDKAVTEGDFGMQIDINKEVGASISLTENSTEISMERRHQAVAPAVENVSKDTMEEDRLDSLATDSSVEDVVDSAEADGNKMLERSVDSSSISTASDPIDVLKVTEGMDFPEVVEDISKVDVSESREVAGGNAKLLITSVSVEEGVSADIGHDTRTSETHQITNSMDVPERADVYGVASVGNVKSSSTSVNVEEGTAEHDEDLKTREVPGGLMAVDATTRGSLVGSLVVESINKAVETNITKRKVEIDTKSDQESNSKEKLDSEIQSGCLSASSKLHIHASSSTINEGSPCEAEQIITQYKLENEGVQCYTRSGVVLVKPTLDKAVTEGDSGMQIDTSKDVGASISSTEKSTALNEHHHQAVAPVVENLSKETMEEDRLDSLATDSPMVDVVDSAEAVANKFLDRNVDPPSISTVSDPREVLKVTEATDFQNVVEDIPMVDVSESQEVAGGNAKSLIISASVDEGVGADIGHDTRTSDTHQITNASMDAPDRADVNGVASVGNVSSSSTSVNVEEATADHKEDPQTREVPGGLMAVDVAMGNVGEGVEVVTNAPVDTTMEDVEGVKLITNAPIEESSGKEVSEA</sequence>
<dbReference type="InterPro" id="IPR038718">
    <property type="entry name" value="SNF2-like_sf"/>
</dbReference>
<feature type="compositionally biased region" description="Low complexity" evidence="7">
    <location>
        <begin position="528"/>
        <end position="538"/>
    </location>
</feature>
<feature type="region of interest" description="Disordered" evidence="7">
    <location>
        <begin position="761"/>
        <end position="793"/>
    </location>
</feature>
<dbReference type="GO" id="GO:0004386">
    <property type="term" value="F:helicase activity"/>
    <property type="evidence" value="ECO:0007669"/>
    <property type="project" value="UniProtKB-KW"/>
</dbReference>
<dbReference type="EMBL" id="CM010723">
    <property type="protein sequence ID" value="RZC77281.1"/>
    <property type="molecule type" value="Genomic_DNA"/>
</dbReference>
<keyword evidence="2" id="KW-0547">Nucleotide-binding</keyword>
<feature type="domain" description="Helicase ATP-binding" evidence="8">
    <location>
        <begin position="1211"/>
        <end position="1378"/>
    </location>
</feature>
<feature type="compositionally biased region" description="Basic and acidic residues" evidence="7">
    <location>
        <begin position="2459"/>
        <end position="2469"/>
    </location>
</feature>
<feature type="compositionally biased region" description="Polar residues" evidence="7">
    <location>
        <begin position="761"/>
        <end position="775"/>
    </location>
</feature>
<reference evidence="11 12" key="1">
    <citation type="journal article" date="2018" name="Science">
        <title>The opium poppy genome and morphinan production.</title>
        <authorList>
            <person name="Guo L."/>
            <person name="Winzer T."/>
            <person name="Yang X."/>
            <person name="Li Y."/>
            <person name="Ning Z."/>
            <person name="He Z."/>
            <person name="Teodor R."/>
            <person name="Lu Y."/>
            <person name="Bowser T.A."/>
            <person name="Graham I.A."/>
            <person name="Ye K."/>
        </authorList>
    </citation>
    <scope>NUCLEOTIDE SEQUENCE [LARGE SCALE GENOMIC DNA]</scope>
    <source>
        <strain evidence="12">cv. HN1</strain>
        <tissue evidence="11">Leaves</tissue>
    </source>
</reference>
<keyword evidence="6" id="KW-0539">Nucleus</keyword>
<dbReference type="PROSITE" id="PS51204">
    <property type="entry name" value="HSA"/>
    <property type="match status" value="1"/>
</dbReference>
<feature type="compositionally biased region" description="Basic and acidic residues" evidence="7">
    <location>
        <begin position="3753"/>
        <end position="3762"/>
    </location>
</feature>
<dbReference type="InterPro" id="IPR000330">
    <property type="entry name" value="SNF2_N"/>
</dbReference>
<accession>A0A4Y7KYV6</accession>
<evidence type="ECO:0000259" key="8">
    <source>
        <dbReference type="PROSITE" id="PS51192"/>
    </source>
</evidence>
<gene>
    <name evidence="11" type="ORF">C5167_001433</name>
</gene>
<protein>
    <submittedName>
        <fullName evidence="11">Uncharacterized protein</fullName>
    </submittedName>
</protein>
<evidence type="ECO:0000256" key="3">
    <source>
        <dbReference type="ARBA" id="ARBA00022801"/>
    </source>
</evidence>
<evidence type="ECO:0000256" key="1">
    <source>
        <dbReference type="ARBA" id="ARBA00004123"/>
    </source>
</evidence>
<dbReference type="Gene3D" id="3.40.50.300">
    <property type="entry name" value="P-loop containing nucleotide triphosphate hydrolases"/>
    <property type="match status" value="1"/>
</dbReference>
<dbReference type="SMART" id="SM01314">
    <property type="entry name" value="SnAC"/>
    <property type="match status" value="1"/>
</dbReference>
<keyword evidence="3" id="KW-0378">Hydrolase</keyword>
<feature type="region of interest" description="Disordered" evidence="7">
    <location>
        <begin position="2320"/>
        <end position="2341"/>
    </location>
</feature>
<dbReference type="InterPro" id="IPR029295">
    <property type="entry name" value="SnAC"/>
</dbReference>
<feature type="region of interest" description="Disordered" evidence="7">
    <location>
        <begin position="3738"/>
        <end position="3765"/>
    </location>
</feature>
<dbReference type="InterPro" id="IPR014001">
    <property type="entry name" value="Helicase_ATP-bd"/>
</dbReference>
<dbReference type="OMA" id="HQITNSM"/>
<organism evidence="11 12">
    <name type="scientific">Papaver somniferum</name>
    <name type="common">Opium poppy</name>
    <dbReference type="NCBI Taxonomy" id="3469"/>
    <lineage>
        <taxon>Eukaryota</taxon>
        <taxon>Viridiplantae</taxon>
        <taxon>Streptophyta</taxon>
        <taxon>Embryophyta</taxon>
        <taxon>Tracheophyta</taxon>
        <taxon>Spermatophyta</taxon>
        <taxon>Magnoliopsida</taxon>
        <taxon>Ranunculales</taxon>
        <taxon>Papaveraceae</taxon>
        <taxon>Papaveroideae</taxon>
        <taxon>Papaver</taxon>
    </lineage>
</organism>
<comment type="subcellular location">
    <subcellularLocation>
        <location evidence="1">Nucleus</location>
    </subcellularLocation>
</comment>
<feature type="region of interest" description="Disordered" evidence="7">
    <location>
        <begin position="2034"/>
        <end position="2075"/>
    </location>
</feature>
<dbReference type="SUPFAM" id="SSF52540">
    <property type="entry name" value="P-loop containing nucleoside triphosphate hydrolases"/>
    <property type="match status" value="2"/>
</dbReference>
<dbReference type="GO" id="GO:0016787">
    <property type="term" value="F:hydrolase activity"/>
    <property type="evidence" value="ECO:0007669"/>
    <property type="project" value="UniProtKB-KW"/>
</dbReference>
<proteinExistence type="predicted"/>
<evidence type="ECO:0000313" key="11">
    <source>
        <dbReference type="EMBL" id="RZC77281.1"/>
    </source>
</evidence>
<feature type="compositionally biased region" description="Low complexity" evidence="7">
    <location>
        <begin position="1966"/>
        <end position="1981"/>
    </location>
</feature>
<feature type="compositionally biased region" description="Basic and acidic residues" evidence="7">
    <location>
        <begin position="589"/>
        <end position="611"/>
    </location>
</feature>
<name>A0A4Y7KYV6_PAPSO</name>
<keyword evidence="4" id="KW-0347">Helicase</keyword>
<dbReference type="FunFam" id="3.40.50.300:FF:000871">
    <property type="entry name" value="Chromatin structure-remodeling complex protein SYD"/>
    <property type="match status" value="1"/>
</dbReference>
<evidence type="ECO:0000256" key="4">
    <source>
        <dbReference type="ARBA" id="ARBA00022806"/>
    </source>
</evidence>
<dbReference type="FunFam" id="3.40.50.10810:FF:000016">
    <property type="entry name" value="Chromatin structure-remodeling complex protein SYD"/>
    <property type="match status" value="1"/>
</dbReference>
<dbReference type="STRING" id="3469.A0A4Y7KYV6"/>
<feature type="compositionally biased region" description="Polar residues" evidence="7">
    <location>
        <begin position="2425"/>
        <end position="2443"/>
    </location>
</feature>
<dbReference type="Pfam" id="PF00271">
    <property type="entry name" value="Helicase_C"/>
    <property type="match status" value="1"/>
</dbReference>
<evidence type="ECO:0000256" key="7">
    <source>
        <dbReference type="SAM" id="MobiDB-lite"/>
    </source>
</evidence>
<dbReference type="GO" id="GO:0005634">
    <property type="term" value="C:nucleus"/>
    <property type="evidence" value="ECO:0007669"/>
    <property type="project" value="UniProtKB-SubCell"/>
</dbReference>
<feature type="region of interest" description="Disordered" evidence="7">
    <location>
        <begin position="2093"/>
        <end position="2132"/>
    </location>
</feature>
<dbReference type="PANTHER" id="PTHR10799">
    <property type="entry name" value="SNF2/RAD54 HELICASE FAMILY"/>
    <property type="match status" value="1"/>
</dbReference>
<feature type="compositionally biased region" description="Basic and acidic residues" evidence="7">
    <location>
        <begin position="207"/>
        <end position="225"/>
    </location>
</feature>
<evidence type="ECO:0000256" key="6">
    <source>
        <dbReference type="ARBA" id="ARBA00023242"/>
    </source>
</evidence>
<dbReference type="PROSITE" id="PS51194">
    <property type="entry name" value="HELICASE_CTER"/>
    <property type="match status" value="1"/>
</dbReference>
<evidence type="ECO:0000256" key="2">
    <source>
        <dbReference type="ARBA" id="ARBA00022741"/>
    </source>
</evidence>
<dbReference type="InterPro" id="IPR001650">
    <property type="entry name" value="Helicase_C-like"/>
</dbReference>
<feature type="region of interest" description="Disordered" evidence="7">
    <location>
        <begin position="1929"/>
        <end position="2021"/>
    </location>
</feature>
<feature type="compositionally biased region" description="Polar residues" evidence="7">
    <location>
        <begin position="1982"/>
        <end position="1993"/>
    </location>
</feature>
<evidence type="ECO:0000313" key="12">
    <source>
        <dbReference type="Proteomes" id="UP000316621"/>
    </source>
</evidence>
<dbReference type="PROSITE" id="PS51192">
    <property type="entry name" value="HELICASE_ATP_BIND_1"/>
    <property type="match status" value="1"/>
</dbReference>
<feature type="compositionally biased region" description="Low complexity" evidence="7">
    <location>
        <begin position="3738"/>
        <end position="3751"/>
    </location>
</feature>
<dbReference type="Pfam" id="PF14619">
    <property type="entry name" value="SnAC"/>
    <property type="match status" value="1"/>
</dbReference>
<dbReference type="Proteomes" id="UP000316621">
    <property type="component" value="Chromosome 9"/>
</dbReference>
<feature type="region of interest" description="Disordered" evidence="7">
    <location>
        <begin position="585"/>
        <end position="698"/>
    </location>
</feature>
<feature type="compositionally biased region" description="Polar residues" evidence="7">
    <location>
        <begin position="195"/>
        <end position="206"/>
    </location>
</feature>
<feature type="region of interest" description="Disordered" evidence="7">
    <location>
        <begin position="2416"/>
        <end position="2497"/>
    </location>
</feature>
<dbReference type="GO" id="GO:0005524">
    <property type="term" value="F:ATP binding"/>
    <property type="evidence" value="ECO:0007669"/>
    <property type="project" value="UniProtKB-KW"/>
</dbReference>
<dbReference type="InterPro" id="IPR014012">
    <property type="entry name" value="HSA_dom"/>
</dbReference>
<feature type="compositionally biased region" description="Polar residues" evidence="7">
    <location>
        <begin position="2040"/>
        <end position="2054"/>
    </location>
</feature>
<feature type="compositionally biased region" description="Polar residues" evidence="7">
    <location>
        <begin position="2485"/>
        <end position="2495"/>
    </location>
</feature>
<feature type="compositionally biased region" description="Polar residues" evidence="7">
    <location>
        <begin position="636"/>
        <end position="652"/>
    </location>
</feature>
<dbReference type="GO" id="GO:0042393">
    <property type="term" value="F:histone binding"/>
    <property type="evidence" value="ECO:0007669"/>
    <property type="project" value="InterPro"/>
</dbReference>
<dbReference type="InterPro" id="IPR027417">
    <property type="entry name" value="P-loop_NTPase"/>
</dbReference>
<evidence type="ECO:0000256" key="5">
    <source>
        <dbReference type="ARBA" id="ARBA00022840"/>
    </source>
</evidence>
<feature type="compositionally biased region" description="Polar residues" evidence="7">
    <location>
        <begin position="2104"/>
        <end position="2132"/>
    </location>
</feature>
<dbReference type="SMART" id="SM00490">
    <property type="entry name" value="HELICc"/>
    <property type="match status" value="1"/>
</dbReference>
<feature type="domain" description="HSA" evidence="10">
    <location>
        <begin position="1017"/>
        <end position="1091"/>
    </location>
</feature>
<feature type="compositionally biased region" description="Basic residues" evidence="7">
    <location>
        <begin position="1955"/>
        <end position="1965"/>
    </location>
</feature>
<dbReference type="Pfam" id="PF00176">
    <property type="entry name" value="SNF2-rel_dom"/>
    <property type="match status" value="1"/>
</dbReference>
<feature type="compositionally biased region" description="Basic residues" evidence="7">
    <location>
        <begin position="2239"/>
        <end position="2248"/>
    </location>
</feature>
<feature type="domain" description="Helicase C-terminal" evidence="9">
    <location>
        <begin position="1522"/>
        <end position="1696"/>
    </location>
</feature>
<keyword evidence="12" id="KW-1185">Reference proteome</keyword>
<feature type="compositionally biased region" description="Polar residues" evidence="7">
    <location>
        <begin position="1824"/>
        <end position="1838"/>
    </location>
</feature>